<accession>A0ABT3V8U0</accession>
<dbReference type="Proteomes" id="UP001165590">
    <property type="component" value="Unassembled WGS sequence"/>
</dbReference>
<gene>
    <name evidence="1" type="ORF">K3769_20055</name>
</gene>
<comment type="caution">
    <text evidence="1">The sequence shown here is derived from an EMBL/GenBank/DDBJ whole genome shotgun (WGS) entry which is preliminary data.</text>
</comment>
<dbReference type="RefSeq" id="WP_267027779.1">
    <property type="nucleotide sequence ID" value="NZ_JAIFZO010000002.1"/>
</dbReference>
<reference evidence="1" key="1">
    <citation type="journal article" date="2022" name="bioRxiv">
        <title>Discovery and biosynthetic assessment of Streptomyces ortus sp nov. isolated from a deep-sea sponge.</title>
        <authorList>
            <person name="Williams S.E."/>
        </authorList>
    </citation>
    <scope>NUCLEOTIDE SEQUENCE</scope>
    <source>
        <strain evidence="1">A15ISP2-DRY2</strain>
    </source>
</reference>
<protein>
    <submittedName>
        <fullName evidence="1">Uncharacterized protein</fullName>
    </submittedName>
</protein>
<keyword evidence="2" id="KW-1185">Reference proteome</keyword>
<organism evidence="1 2">
    <name type="scientific">Streptomyces ortus</name>
    <dbReference type="NCBI Taxonomy" id="2867268"/>
    <lineage>
        <taxon>Bacteria</taxon>
        <taxon>Bacillati</taxon>
        <taxon>Actinomycetota</taxon>
        <taxon>Actinomycetes</taxon>
        <taxon>Kitasatosporales</taxon>
        <taxon>Streptomycetaceae</taxon>
        <taxon>Streptomyces</taxon>
    </lineage>
</organism>
<dbReference type="EMBL" id="JAIFZO010000002">
    <property type="protein sequence ID" value="MCX4235035.1"/>
    <property type="molecule type" value="Genomic_DNA"/>
</dbReference>
<evidence type="ECO:0000313" key="2">
    <source>
        <dbReference type="Proteomes" id="UP001165590"/>
    </source>
</evidence>
<proteinExistence type="predicted"/>
<sequence>MIMRIGPALFKPARRTRTMLHKVYVAALPVLLAAYTAPVVLRWMW</sequence>
<evidence type="ECO:0000313" key="1">
    <source>
        <dbReference type="EMBL" id="MCX4235035.1"/>
    </source>
</evidence>
<name>A0ABT3V8U0_9ACTN</name>